<dbReference type="Pfam" id="PF13229">
    <property type="entry name" value="Beta_helix"/>
    <property type="match status" value="1"/>
</dbReference>
<dbReference type="InterPro" id="IPR011050">
    <property type="entry name" value="Pectin_lyase_fold/virulence"/>
</dbReference>
<organism evidence="4 5">
    <name type="scientific">Allochromatium palmeri</name>
    <dbReference type="NCBI Taxonomy" id="231048"/>
    <lineage>
        <taxon>Bacteria</taxon>
        <taxon>Pseudomonadati</taxon>
        <taxon>Pseudomonadota</taxon>
        <taxon>Gammaproteobacteria</taxon>
        <taxon>Chromatiales</taxon>
        <taxon>Chromatiaceae</taxon>
        <taxon>Allochromatium</taxon>
    </lineage>
</organism>
<keyword evidence="1" id="KW-0732">Signal</keyword>
<reference evidence="4 5" key="1">
    <citation type="submission" date="2019-11" db="EMBL/GenBank/DDBJ databases">
        <title>Whole-genome sequence of the anaerobic purple sulfur bacterium Allochromatium palmeri DSM 15591.</title>
        <authorList>
            <person name="Kyndt J.A."/>
            <person name="Meyer T.E."/>
        </authorList>
    </citation>
    <scope>NUCLEOTIDE SEQUENCE [LARGE SCALE GENOMIC DNA]</scope>
    <source>
        <strain evidence="4 5">DSM 15591</strain>
    </source>
</reference>
<dbReference type="Pfam" id="PF08480">
    <property type="entry name" value="Disaggr_assoc"/>
    <property type="match status" value="1"/>
</dbReference>
<name>A0A6N8EJJ5_9GAMM</name>
<feature type="domain" description="Right handed beta helix" evidence="3">
    <location>
        <begin position="130"/>
        <end position="286"/>
    </location>
</feature>
<feature type="signal peptide" evidence="1">
    <location>
        <begin position="1"/>
        <end position="27"/>
    </location>
</feature>
<evidence type="ECO:0000259" key="3">
    <source>
        <dbReference type="Pfam" id="PF13229"/>
    </source>
</evidence>
<feature type="chain" id="PRO_5027007673" description="DUF1565 domain-containing protein" evidence="1">
    <location>
        <begin position="28"/>
        <end position="593"/>
    </location>
</feature>
<dbReference type="AlphaFoldDB" id="A0A6N8EJJ5"/>
<comment type="caution">
    <text evidence="4">The sequence shown here is derived from an EMBL/GenBank/DDBJ whole genome shotgun (WGS) entry which is preliminary data.</text>
</comment>
<dbReference type="SMART" id="SM00710">
    <property type="entry name" value="PbH1"/>
    <property type="match status" value="5"/>
</dbReference>
<gene>
    <name evidence="4" type="ORF">GJ668_16545</name>
</gene>
<dbReference type="InterPro" id="IPR013687">
    <property type="entry name" value="Disaggr-rel"/>
</dbReference>
<accession>A0A6N8EJJ5</accession>
<keyword evidence="5" id="KW-1185">Reference proteome</keyword>
<proteinExistence type="predicted"/>
<evidence type="ECO:0000313" key="4">
    <source>
        <dbReference type="EMBL" id="MTW22677.1"/>
    </source>
</evidence>
<protein>
    <recommendedName>
        <fullName evidence="6">DUF1565 domain-containing protein</fullName>
    </recommendedName>
</protein>
<dbReference type="EMBL" id="WNKT01000048">
    <property type="protein sequence ID" value="MTW22677.1"/>
    <property type="molecule type" value="Genomic_DNA"/>
</dbReference>
<sequence length="593" mass="61826">MTTRPLVCSPRSCLALLLFLVALQAAADHWYVDDDNHTGTEDGTRLAPFTHIQAAINAAASGDTISVAAGIYDEALTIADKTLVLQGGFAGATTQHYSTGQNGDFVTRFAGDDSSRLNGHAQAPTIRIEGDSSGSTIDGFTITGGQRGIELPDWPLLNGLSITNNRIEGNGLADPAPDVGGGIVALGGHTNIRVDSNHILGNRAGRGGGIAGGGINLTLTGNIISDNEGVLDHGGGVYLLGTGSIVGNLIANNRVGEDLGYGWGGGLVVVGNGADPRTDMRISGNRFVGNFAPSAGGGVYIDDGARAYFDHNLLYRNWIDSSFGGSALYVDCLDPAIRSSVEVNHSTFVANGVNATQDGTSAIRVDCSDLSVRNSIIWDNPGNAFNLFIAPTLTVQDSLIQSGWAEMLPGDDGDFVIHPEAWPGVGNLVDIDPLFVAPAQDDYHLRSVVGRWEAALGQWVRDADTSPAIDAAHPASPYVDEPRPNGWRANLGAYGNTAEASLSARDGPVTVSCETGPRWVTTLDVMDALEILSEIEIITSGAVTVHAGASLIIQATQGITIGQGFRIAAGGRFLAIVRETYCPDEALISGLAD</sequence>
<evidence type="ECO:0000259" key="2">
    <source>
        <dbReference type="Pfam" id="PF08480"/>
    </source>
</evidence>
<dbReference type="InterPro" id="IPR039448">
    <property type="entry name" value="Beta_helix"/>
</dbReference>
<evidence type="ECO:0000313" key="5">
    <source>
        <dbReference type="Proteomes" id="UP000434044"/>
    </source>
</evidence>
<dbReference type="InterPro" id="IPR006626">
    <property type="entry name" value="PbH1"/>
</dbReference>
<dbReference type="SUPFAM" id="SSF51126">
    <property type="entry name" value="Pectin lyase-like"/>
    <property type="match status" value="1"/>
</dbReference>
<feature type="domain" description="Disaggregatase-related" evidence="2">
    <location>
        <begin position="429"/>
        <end position="471"/>
    </location>
</feature>
<dbReference type="InterPro" id="IPR012334">
    <property type="entry name" value="Pectin_lyas_fold"/>
</dbReference>
<dbReference type="Proteomes" id="UP000434044">
    <property type="component" value="Unassembled WGS sequence"/>
</dbReference>
<evidence type="ECO:0008006" key="6">
    <source>
        <dbReference type="Google" id="ProtNLM"/>
    </source>
</evidence>
<evidence type="ECO:0000256" key="1">
    <source>
        <dbReference type="SAM" id="SignalP"/>
    </source>
</evidence>
<dbReference type="Gene3D" id="2.160.20.10">
    <property type="entry name" value="Single-stranded right-handed beta-helix, Pectin lyase-like"/>
    <property type="match status" value="1"/>
</dbReference>